<dbReference type="InterPro" id="IPR003439">
    <property type="entry name" value="ABC_transporter-like_ATP-bd"/>
</dbReference>
<keyword evidence="9" id="KW-0378">Hydrolase</keyword>
<dbReference type="EMBL" id="FMUE01000005">
    <property type="protein sequence ID" value="SCX23305.1"/>
    <property type="molecule type" value="Genomic_DNA"/>
</dbReference>
<evidence type="ECO:0000256" key="3">
    <source>
        <dbReference type="ARBA" id="ARBA00022448"/>
    </source>
</evidence>
<dbReference type="GO" id="GO:0005524">
    <property type="term" value="F:ATP binding"/>
    <property type="evidence" value="ECO:0007669"/>
    <property type="project" value="UniProtKB-KW"/>
</dbReference>
<sequence length="268" mass="28223">MSQPPLCRIENLSVTYAGATHPALDTVSLSLAPHRRLAIIGESGSGKSTLARRLAGLLPANVATSGRVIWNPGPAVETNAAFPRAGRDIGYVFQDPGASLNPVLTLGEQVAESAVRHLGLSWKEALAHARDLLEQVQLPHASALLNVYPHQLSGGQRQRVAIACAISARPKILIADEATSALDTITQAAITKLLDRLVSENGMTLIFITHDIALASSLADDIAVLKSGQLLEAGKAADVLSNPATAYTKRLIAAHLDLSTPRLIESVP</sequence>
<dbReference type="GO" id="GO:0005886">
    <property type="term" value="C:plasma membrane"/>
    <property type="evidence" value="ECO:0007669"/>
    <property type="project" value="UniProtKB-SubCell"/>
</dbReference>
<evidence type="ECO:0000256" key="5">
    <source>
        <dbReference type="ARBA" id="ARBA00022741"/>
    </source>
</evidence>
<evidence type="ECO:0000256" key="2">
    <source>
        <dbReference type="ARBA" id="ARBA00005417"/>
    </source>
</evidence>
<dbReference type="AlphaFoldDB" id="A0A1R3TUW7"/>
<dbReference type="PROSITE" id="PS00211">
    <property type="entry name" value="ABC_TRANSPORTER_1"/>
    <property type="match status" value="1"/>
</dbReference>
<dbReference type="Proteomes" id="UP000187891">
    <property type="component" value="Unassembled WGS sequence"/>
</dbReference>
<comment type="similarity">
    <text evidence="2">Belongs to the ABC transporter superfamily.</text>
</comment>
<dbReference type="RefSeq" id="WP_077103282.1">
    <property type="nucleotide sequence ID" value="NZ_FMUE01000005.1"/>
</dbReference>
<keyword evidence="3" id="KW-0813">Transport</keyword>
<dbReference type="InterPro" id="IPR050388">
    <property type="entry name" value="ABC_Ni/Peptide_Import"/>
</dbReference>
<gene>
    <name evidence="9" type="primary">gsiA_10</name>
    <name evidence="9" type="ORF">DSM25559_2365</name>
</gene>
<dbReference type="PANTHER" id="PTHR43297:SF2">
    <property type="entry name" value="DIPEPTIDE TRANSPORT ATP-BINDING PROTEIN DPPD"/>
    <property type="match status" value="1"/>
</dbReference>
<dbReference type="InterPro" id="IPR003593">
    <property type="entry name" value="AAA+_ATPase"/>
</dbReference>
<evidence type="ECO:0000259" key="8">
    <source>
        <dbReference type="PROSITE" id="PS50893"/>
    </source>
</evidence>
<evidence type="ECO:0000313" key="10">
    <source>
        <dbReference type="Proteomes" id="UP000187891"/>
    </source>
</evidence>
<evidence type="ECO:0000256" key="4">
    <source>
        <dbReference type="ARBA" id="ARBA00022475"/>
    </source>
</evidence>
<reference evidence="10" key="1">
    <citation type="submission" date="2016-10" db="EMBL/GenBank/DDBJ databases">
        <authorList>
            <person name="Wibberg D."/>
        </authorList>
    </citation>
    <scope>NUCLEOTIDE SEQUENCE [LARGE SCALE GENOMIC DNA]</scope>
</reference>
<dbReference type="PROSITE" id="PS50893">
    <property type="entry name" value="ABC_TRANSPORTER_2"/>
    <property type="match status" value="1"/>
</dbReference>
<dbReference type="PANTHER" id="PTHR43297">
    <property type="entry name" value="OLIGOPEPTIDE TRANSPORT ATP-BINDING PROTEIN APPD"/>
    <property type="match status" value="1"/>
</dbReference>
<comment type="subcellular location">
    <subcellularLocation>
        <location evidence="1">Cell inner membrane</location>
        <topology evidence="1">Peripheral membrane protein</topology>
    </subcellularLocation>
</comment>
<accession>A0A1R3TUW7</accession>
<dbReference type="SMART" id="SM00382">
    <property type="entry name" value="AAA"/>
    <property type="match status" value="1"/>
</dbReference>
<evidence type="ECO:0000256" key="7">
    <source>
        <dbReference type="ARBA" id="ARBA00023136"/>
    </source>
</evidence>
<dbReference type="InterPro" id="IPR017871">
    <property type="entry name" value="ABC_transporter-like_CS"/>
</dbReference>
<name>A0A1R3TUW7_9HYPH</name>
<keyword evidence="4" id="KW-1003">Cell membrane</keyword>
<dbReference type="EC" id="3.6.3.-" evidence="9"/>
<dbReference type="Gene3D" id="3.40.50.300">
    <property type="entry name" value="P-loop containing nucleotide triphosphate hydrolases"/>
    <property type="match status" value="1"/>
</dbReference>
<protein>
    <submittedName>
        <fullName evidence="9">Glutathione import ATP-binding protein GsiA</fullName>
        <ecNumber evidence="9">3.6.3.-</ecNumber>
    </submittedName>
</protein>
<dbReference type="SUPFAM" id="SSF52540">
    <property type="entry name" value="P-loop containing nucleoside triphosphate hydrolases"/>
    <property type="match status" value="1"/>
</dbReference>
<proteinExistence type="inferred from homology"/>
<evidence type="ECO:0000256" key="1">
    <source>
        <dbReference type="ARBA" id="ARBA00004417"/>
    </source>
</evidence>
<dbReference type="STRING" id="1907666.DSM25559_2365"/>
<feature type="domain" description="ABC transporter" evidence="8">
    <location>
        <begin position="7"/>
        <end position="252"/>
    </location>
</feature>
<organism evidence="9 10">
    <name type="scientific">Agrobacterium rosae</name>
    <dbReference type="NCBI Taxonomy" id="1972867"/>
    <lineage>
        <taxon>Bacteria</taxon>
        <taxon>Pseudomonadati</taxon>
        <taxon>Pseudomonadota</taxon>
        <taxon>Alphaproteobacteria</taxon>
        <taxon>Hyphomicrobiales</taxon>
        <taxon>Rhizobiaceae</taxon>
        <taxon>Rhizobium/Agrobacterium group</taxon>
        <taxon>Agrobacterium</taxon>
    </lineage>
</organism>
<dbReference type="GO" id="GO:0016887">
    <property type="term" value="F:ATP hydrolysis activity"/>
    <property type="evidence" value="ECO:0007669"/>
    <property type="project" value="InterPro"/>
</dbReference>
<dbReference type="InterPro" id="IPR027417">
    <property type="entry name" value="P-loop_NTPase"/>
</dbReference>
<dbReference type="CDD" id="cd03257">
    <property type="entry name" value="ABC_NikE_OppD_transporters"/>
    <property type="match status" value="1"/>
</dbReference>
<keyword evidence="7" id="KW-0472">Membrane</keyword>
<evidence type="ECO:0000313" key="9">
    <source>
        <dbReference type="EMBL" id="SCX23305.1"/>
    </source>
</evidence>
<dbReference type="Pfam" id="PF00005">
    <property type="entry name" value="ABC_tran"/>
    <property type="match status" value="1"/>
</dbReference>
<evidence type="ECO:0000256" key="6">
    <source>
        <dbReference type="ARBA" id="ARBA00022840"/>
    </source>
</evidence>
<keyword evidence="6 9" id="KW-0067">ATP-binding</keyword>
<keyword evidence="5" id="KW-0547">Nucleotide-binding</keyword>